<evidence type="ECO:0000313" key="1">
    <source>
        <dbReference type="EMBL" id="MCY1079991.1"/>
    </source>
</evidence>
<accession>A0ABT4AEK2</accession>
<gene>
    <name evidence="1" type="ORF">OV287_36630</name>
</gene>
<dbReference type="Proteomes" id="UP001207654">
    <property type="component" value="Unassembled WGS sequence"/>
</dbReference>
<dbReference type="RefSeq" id="WP_267538674.1">
    <property type="nucleotide sequence ID" value="NZ_JAPNKA010000001.1"/>
</dbReference>
<organism evidence="1 2">
    <name type="scientific">Archangium lansingense</name>
    <dbReference type="NCBI Taxonomy" id="2995310"/>
    <lineage>
        <taxon>Bacteria</taxon>
        <taxon>Pseudomonadati</taxon>
        <taxon>Myxococcota</taxon>
        <taxon>Myxococcia</taxon>
        <taxon>Myxococcales</taxon>
        <taxon>Cystobacterineae</taxon>
        <taxon>Archangiaceae</taxon>
        <taxon>Archangium</taxon>
    </lineage>
</organism>
<name>A0ABT4AEK2_9BACT</name>
<reference evidence="1 2" key="1">
    <citation type="submission" date="2022-11" db="EMBL/GenBank/DDBJ databases">
        <title>Minimal conservation of predation-associated metabolite biosynthetic gene clusters underscores biosynthetic potential of Myxococcota including descriptions for ten novel species: Archangium lansinium sp. nov., Myxococcus landrumus sp. nov., Nannocystis bai.</title>
        <authorList>
            <person name="Ahearne A."/>
            <person name="Stevens C."/>
            <person name="Phillips K."/>
        </authorList>
    </citation>
    <scope>NUCLEOTIDE SEQUENCE [LARGE SCALE GENOMIC DNA]</scope>
    <source>
        <strain evidence="1 2">MIWBW</strain>
    </source>
</reference>
<proteinExistence type="predicted"/>
<sequence>MVLSILSLVGKGALLGLLSLIALVKAGPLFGDNKISHNDVEAAFKARTSQAHAGDGL</sequence>
<comment type="caution">
    <text evidence="1">The sequence shown here is derived from an EMBL/GenBank/DDBJ whole genome shotgun (WGS) entry which is preliminary data.</text>
</comment>
<keyword evidence="2" id="KW-1185">Reference proteome</keyword>
<evidence type="ECO:0000313" key="2">
    <source>
        <dbReference type="Proteomes" id="UP001207654"/>
    </source>
</evidence>
<dbReference type="EMBL" id="JAPNKA010000001">
    <property type="protein sequence ID" value="MCY1079991.1"/>
    <property type="molecule type" value="Genomic_DNA"/>
</dbReference>
<protein>
    <submittedName>
        <fullName evidence="1">Uncharacterized protein</fullName>
    </submittedName>
</protein>